<reference evidence="2" key="1">
    <citation type="journal article" date="2022" name="Mol. Ecol. Resour.">
        <title>The genomes of chicory, endive, great burdock and yacon provide insights into Asteraceae palaeo-polyploidization history and plant inulin production.</title>
        <authorList>
            <person name="Fan W."/>
            <person name="Wang S."/>
            <person name="Wang H."/>
            <person name="Wang A."/>
            <person name="Jiang F."/>
            <person name="Liu H."/>
            <person name="Zhao H."/>
            <person name="Xu D."/>
            <person name="Zhang Y."/>
        </authorList>
    </citation>
    <scope>NUCLEOTIDE SEQUENCE [LARGE SCALE GENOMIC DNA]</scope>
    <source>
        <strain evidence="2">cv. Yunnan</strain>
    </source>
</reference>
<protein>
    <submittedName>
        <fullName evidence="1">Uncharacterized protein</fullName>
    </submittedName>
</protein>
<comment type="caution">
    <text evidence="1">The sequence shown here is derived from an EMBL/GenBank/DDBJ whole genome shotgun (WGS) entry which is preliminary data.</text>
</comment>
<keyword evidence="2" id="KW-1185">Reference proteome</keyword>
<evidence type="ECO:0000313" key="2">
    <source>
        <dbReference type="Proteomes" id="UP001056120"/>
    </source>
</evidence>
<organism evidence="1 2">
    <name type="scientific">Smallanthus sonchifolius</name>
    <dbReference type="NCBI Taxonomy" id="185202"/>
    <lineage>
        <taxon>Eukaryota</taxon>
        <taxon>Viridiplantae</taxon>
        <taxon>Streptophyta</taxon>
        <taxon>Embryophyta</taxon>
        <taxon>Tracheophyta</taxon>
        <taxon>Spermatophyta</taxon>
        <taxon>Magnoliopsida</taxon>
        <taxon>eudicotyledons</taxon>
        <taxon>Gunneridae</taxon>
        <taxon>Pentapetalae</taxon>
        <taxon>asterids</taxon>
        <taxon>campanulids</taxon>
        <taxon>Asterales</taxon>
        <taxon>Asteraceae</taxon>
        <taxon>Asteroideae</taxon>
        <taxon>Heliantheae alliance</taxon>
        <taxon>Millerieae</taxon>
        <taxon>Smallanthus</taxon>
    </lineage>
</organism>
<accession>A0ACB9G0Z1</accession>
<sequence>MFIFSASLQLTCYSDGSVEDLRFDAVVSYRYRSIGVYAGSRCFLRAIAVLKVFCYPVKSSDFRDSV</sequence>
<dbReference type="Proteomes" id="UP001056120">
    <property type="component" value="Linkage Group LG15"/>
</dbReference>
<reference evidence="1 2" key="2">
    <citation type="journal article" date="2022" name="Mol. Ecol. Resour.">
        <title>The genomes of chicory, endive, great burdock and yacon provide insights into Asteraceae paleo-polyploidization history and plant inulin production.</title>
        <authorList>
            <person name="Fan W."/>
            <person name="Wang S."/>
            <person name="Wang H."/>
            <person name="Wang A."/>
            <person name="Jiang F."/>
            <person name="Liu H."/>
            <person name="Zhao H."/>
            <person name="Xu D."/>
            <person name="Zhang Y."/>
        </authorList>
    </citation>
    <scope>NUCLEOTIDE SEQUENCE [LARGE SCALE GENOMIC DNA]</scope>
    <source>
        <strain evidence="2">cv. Yunnan</strain>
        <tissue evidence="1">Leaves</tissue>
    </source>
</reference>
<evidence type="ECO:0000313" key="1">
    <source>
        <dbReference type="EMBL" id="KAI3777294.1"/>
    </source>
</evidence>
<gene>
    <name evidence="1" type="ORF">L1987_47093</name>
</gene>
<name>A0ACB9G0Z1_9ASTR</name>
<proteinExistence type="predicted"/>
<dbReference type="EMBL" id="CM042032">
    <property type="protein sequence ID" value="KAI3777294.1"/>
    <property type="molecule type" value="Genomic_DNA"/>
</dbReference>